<dbReference type="Proteomes" id="UP000026961">
    <property type="component" value="Chromosome 12"/>
</dbReference>
<evidence type="ECO:0000256" key="1">
    <source>
        <dbReference type="SAM" id="MobiDB-lite"/>
    </source>
</evidence>
<feature type="region of interest" description="Disordered" evidence="1">
    <location>
        <begin position="50"/>
        <end position="80"/>
    </location>
</feature>
<reference evidence="3" key="2">
    <citation type="submission" date="2018-05" db="EMBL/GenBank/DDBJ databases">
        <title>OgluRS3 (Oryza glumaepatula Reference Sequence Version 3).</title>
        <authorList>
            <person name="Zhang J."/>
            <person name="Kudrna D."/>
            <person name="Lee S."/>
            <person name="Talag J."/>
            <person name="Welchert J."/>
            <person name="Wing R.A."/>
        </authorList>
    </citation>
    <scope>NUCLEOTIDE SEQUENCE [LARGE SCALE GENOMIC DNA]</scope>
</reference>
<dbReference type="STRING" id="40148.A0A0E0BNC4"/>
<accession>A0A0E0BNC4</accession>
<keyword evidence="4" id="KW-1185">Reference proteome</keyword>
<evidence type="ECO:0008006" key="5">
    <source>
        <dbReference type="Google" id="ProtNLM"/>
    </source>
</evidence>
<sequence length="80" mass="8790">MIVRKQLLVHMTLQLLSTGVLRQCSISHWRNMRRRGRRWRVCRGRSTWPPSAAGAAVSPGVSPSTEALPGITTMGGGRHG</sequence>
<evidence type="ECO:0000313" key="4">
    <source>
        <dbReference type="Proteomes" id="UP000026961"/>
    </source>
</evidence>
<feature type="chain" id="PRO_5002354914" description="Secreted protein" evidence="2">
    <location>
        <begin position="23"/>
        <end position="80"/>
    </location>
</feature>
<organism evidence="3">
    <name type="scientific">Oryza glumipatula</name>
    <dbReference type="NCBI Taxonomy" id="40148"/>
    <lineage>
        <taxon>Eukaryota</taxon>
        <taxon>Viridiplantae</taxon>
        <taxon>Streptophyta</taxon>
        <taxon>Embryophyta</taxon>
        <taxon>Tracheophyta</taxon>
        <taxon>Spermatophyta</taxon>
        <taxon>Magnoliopsida</taxon>
        <taxon>Liliopsida</taxon>
        <taxon>Poales</taxon>
        <taxon>Poaceae</taxon>
        <taxon>BOP clade</taxon>
        <taxon>Oryzoideae</taxon>
        <taxon>Oryzeae</taxon>
        <taxon>Oryzinae</taxon>
        <taxon>Oryza</taxon>
    </lineage>
</organism>
<dbReference type="AlphaFoldDB" id="A0A0E0BNC4"/>
<proteinExistence type="predicted"/>
<reference evidence="3" key="1">
    <citation type="submission" date="2015-04" db="UniProtKB">
        <authorList>
            <consortium name="EnsemblPlants"/>
        </authorList>
    </citation>
    <scope>IDENTIFICATION</scope>
</reference>
<dbReference type="HOGENOM" id="CLU_2593671_0_0_1"/>
<evidence type="ECO:0000313" key="3">
    <source>
        <dbReference type="EnsemblPlants" id="OGLUM12G02090.1"/>
    </source>
</evidence>
<name>A0A0E0BNC4_9ORYZ</name>
<feature type="signal peptide" evidence="2">
    <location>
        <begin position="1"/>
        <end position="22"/>
    </location>
</feature>
<feature type="compositionally biased region" description="Low complexity" evidence="1">
    <location>
        <begin position="50"/>
        <end position="64"/>
    </location>
</feature>
<dbReference type="Gramene" id="OGLUM12G02090.1">
    <property type="protein sequence ID" value="OGLUM12G02090.1"/>
    <property type="gene ID" value="OGLUM12G02090"/>
</dbReference>
<protein>
    <recommendedName>
        <fullName evidence="5">Secreted protein</fullName>
    </recommendedName>
</protein>
<dbReference type="EnsemblPlants" id="OGLUM12G02090.1">
    <property type="protein sequence ID" value="OGLUM12G02090.1"/>
    <property type="gene ID" value="OGLUM12G02090"/>
</dbReference>
<evidence type="ECO:0000256" key="2">
    <source>
        <dbReference type="SAM" id="SignalP"/>
    </source>
</evidence>
<keyword evidence="2" id="KW-0732">Signal</keyword>